<protein>
    <submittedName>
        <fullName evidence="3">Uncharacterized protein</fullName>
    </submittedName>
</protein>
<evidence type="ECO:0000313" key="3">
    <source>
        <dbReference type="EMBL" id="CAI6348131.1"/>
    </source>
</evidence>
<accession>A0AAV0VZE0</accession>
<feature type="signal peptide" evidence="2">
    <location>
        <begin position="1"/>
        <end position="20"/>
    </location>
</feature>
<evidence type="ECO:0000256" key="2">
    <source>
        <dbReference type="SAM" id="SignalP"/>
    </source>
</evidence>
<evidence type="ECO:0000256" key="1">
    <source>
        <dbReference type="SAM" id="MobiDB-lite"/>
    </source>
</evidence>
<dbReference type="Proteomes" id="UP001160148">
    <property type="component" value="Unassembled WGS sequence"/>
</dbReference>
<evidence type="ECO:0000313" key="4">
    <source>
        <dbReference type="Proteomes" id="UP001160148"/>
    </source>
</evidence>
<dbReference type="AlphaFoldDB" id="A0AAV0VZE0"/>
<comment type="caution">
    <text evidence="3">The sequence shown here is derived from an EMBL/GenBank/DDBJ whole genome shotgun (WGS) entry which is preliminary data.</text>
</comment>
<keyword evidence="4" id="KW-1185">Reference proteome</keyword>
<feature type="chain" id="PRO_5043594875" evidence="2">
    <location>
        <begin position="21"/>
        <end position="102"/>
    </location>
</feature>
<keyword evidence="2" id="KW-0732">Signal</keyword>
<proteinExistence type="predicted"/>
<name>A0AAV0VZE0_9HEMI</name>
<reference evidence="3 4" key="1">
    <citation type="submission" date="2023-01" db="EMBL/GenBank/DDBJ databases">
        <authorList>
            <person name="Whitehead M."/>
        </authorList>
    </citation>
    <scope>NUCLEOTIDE SEQUENCE [LARGE SCALE GENOMIC DNA]</scope>
</reference>
<dbReference type="EMBL" id="CARXXK010000001">
    <property type="protein sequence ID" value="CAI6348131.1"/>
    <property type="molecule type" value="Genomic_DNA"/>
</dbReference>
<gene>
    <name evidence="3" type="ORF">MEUPH1_LOCUS4840</name>
</gene>
<feature type="region of interest" description="Disordered" evidence="1">
    <location>
        <begin position="34"/>
        <end position="78"/>
    </location>
</feature>
<feature type="compositionally biased region" description="Low complexity" evidence="1">
    <location>
        <begin position="53"/>
        <end position="74"/>
    </location>
</feature>
<sequence>MYKIVFVVAVFAFALQGAFSSPVVENEVAAQQANSKVDVPKNEAPVNSVANKPAGEAAETVAPAAGTATTTEAPKSGASSTEMCLLLVQVSSLALVAKHMFL</sequence>
<organism evidence="3 4">
    <name type="scientific">Macrosiphum euphorbiae</name>
    <name type="common">potato aphid</name>
    <dbReference type="NCBI Taxonomy" id="13131"/>
    <lineage>
        <taxon>Eukaryota</taxon>
        <taxon>Metazoa</taxon>
        <taxon>Ecdysozoa</taxon>
        <taxon>Arthropoda</taxon>
        <taxon>Hexapoda</taxon>
        <taxon>Insecta</taxon>
        <taxon>Pterygota</taxon>
        <taxon>Neoptera</taxon>
        <taxon>Paraneoptera</taxon>
        <taxon>Hemiptera</taxon>
        <taxon>Sternorrhyncha</taxon>
        <taxon>Aphidomorpha</taxon>
        <taxon>Aphidoidea</taxon>
        <taxon>Aphididae</taxon>
        <taxon>Macrosiphini</taxon>
        <taxon>Macrosiphum</taxon>
    </lineage>
</organism>